<evidence type="ECO:0000256" key="2">
    <source>
        <dbReference type="SAM" id="MobiDB-lite"/>
    </source>
</evidence>
<protein>
    <submittedName>
        <fullName evidence="3">Uncharacterized protein</fullName>
    </submittedName>
</protein>
<reference evidence="3 4" key="1">
    <citation type="submission" date="2019-10" db="EMBL/GenBank/DDBJ databases">
        <authorList>
            <person name="Palmer J.M."/>
        </authorList>
    </citation>
    <scope>NUCLEOTIDE SEQUENCE [LARGE SCALE GENOMIC DNA]</scope>
    <source>
        <strain evidence="3 4">TWF718</strain>
    </source>
</reference>
<keyword evidence="1" id="KW-0175">Coiled coil</keyword>
<dbReference type="PANTHER" id="PTHR35391:SF5">
    <property type="entry name" value="DUF6590 DOMAIN-CONTAINING PROTEIN"/>
    <property type="match status" value="1"/>
</dbReference>
<dbReference type="Proteomes" id="UP001313282">
    <property type="component" value="Unassembled WGS sequence"/>
</dbReference>
<feature type="coiled-coil region" evidence="1">
    <location>
        <begin position="750"/>
        <end position="819"/>
    </location>
</feature>
<organism evidence="3 4">
    <name type="scientific">Orbilia javanica</name>
    <dbReference type="NCBI Taxonomy" id="47235"/>
    <lineage>
        <taxon>Eukaryota</taxon>
        <taxon>Fungi</taxon>
        <taxon>Dikarya</taxon>
        <taxon>Ascomycota</taxon>
        <taxon>Pezizomycotina</taxon>
        <taxon>Orbiliomycetes</taxon>
        <taxon>Orbiliales</taxon>
        <taxon>Orbiliaceae</taxon>
        <taxon>Orbilia</taxon>
    </lineage>
</organism>
<evidence type="ECO:0000313" key="4">
    <source>
        <dbReference type="Proteomes" id="UP001313282"/>
    </source>
</evidence>
<dbReference type="EMBL" id="JAVHNR010000007">
    <property type="protein sequence ID" value="KAK6336872.1"/>
    <property type="molecule type" value="Genomic_DNA"/>
</dbReference>
<evidence type="ECO:0000313" key="3">
    <source>
        <dbReference type="EMBL" id="KAK6336872.1"/>
    </source>
</evidence>
<comment type="caution">
    <text evidence="3">The sequence shown here is derived from an EMBL/GenBank/DDBJ whole genome shotgun (WGS) entry which is preliminary data.</text>
</comment>
<keyword evidence="4" id="KW-1185">Reference proteome</keyword>
<feature type="region of interest" description="Disordered" evidence="2">
    <location>
        <begin position="564"/>
        <end position="583"/>
    </location>
</feature>
<name>A0AAN8MSV4_9PEZI</name>
<feature type="region of interest" description="Disordered" evidence="2">
    <location>
        <begin position="309"/>
        <end position="334"/>
    </location>
</feature>
<evidence type="ECO:0000256" key="1">
    <source>
        <dbReference type="SAM" id="Coils"/>
    </source>
</evidence>
<feature type="coiled-coil region" evidence="1">
    <location>
        <begin position="616"/>
        <end position="678"/>
    </location>
</feature>
<sequence length="834" mass="94631">MDISDDGGTQEDTEMQLEDQPIYLMACDCSELFTKCLDSSSKPPAQFLSSEVARFVQEYQDRFNAWVSFLTVFAGEKECLDHRLRHHPALQDMVIRLLDILRRNLFLVSGYNYEESTTAPQSSSNTIDAAGDNIIKDALPSHLSVAFSGIEESITRLNKLGIAIRLSSRSTVVARARNFASQNPELIRLSEFEDRAYLALQSLYPNASDTLRQQLADAMTDRYAKLRYEFYRTRAQDSPGLSVNAPSSSPSSQKLSALDPPPTKFTNKQNTTPPVEEKQHITVNFRSFPQSSIDTSRLDANLKEIVATGTFPKSKPPKTLTVHTNRQREPPCPKFNSDKDYTRCDWCSQIIGRSLTHIWRSGYTGWSEEGRNDLQPYVCIAEECSKSRPTYSSSRDWFKHMISSHSEYWSQNIHSEWLWECPVKHENDSAYIFSSRDEFHNHIVLQHESDGLLKIDEGSLDMAKHYGVESLHLASSCPLCLFRLEADPLQDDDPDDGIPATDASQVEKKRPEFHRRSVKRVKLSSNTVEANKVATSWAMGSHIAEHLHHSMIVSLQLMSAMDGASYGEDDERSDPDSPSSRVSALGHNQLENRLEDLPSEVQGSIAWSEVDESLSITGLIAEKNDLKTEVDNLITETNKLVMEIDDVEATMTNLITGTNNLKAIRNKLEAEENDLKTKKGYPIRDKNDLETDQDNLRTKEDSFEMELETARNSLRIRIKDLKAESDNIIIEKEKGSLIEETSDLTKEKKHLKTEKEKENLMMEIMDLKRRQVKLEAERNYLEARRADLITGTNNLRAELDKLEAELDKLEAEKRAPLLNGKTHLKTLQGVHGEL</sequence>
<feature type="compositionally biased region" description="Polar residues" evidence="2">
    <location>
        <begin position="264"/>
        <end position="273"/>
    </location>
</feature>
<feature type="region of interest" description="Disordered" evidence="2">
    <location>
        <begin position="237"/>
        <end position="282"/>
    </location>
</feature>
<gene>
    <name evidence="3" type="ORF">TWF718_009661</name>
</gene>
<dbReference type="AlphaFoldDB" id="A0AAN8MSV4"/>
<proteinExistence type="predicted"/>
<accession>A0AAN8MSV4</accession>
<feature type="region of interest" description="Disordered" evidence="2">
    <location>
        <begin position="491"/>
        <end position="514"/>
    </location>
</feature>
<dbReference type="PANTHER" id="PTHR35391">
    <property type="entry name" value="C2H2-TYPE DOMAIN-CONTAINING PROTEIN-RELATED"/>
    <property type="match status" value="1"/>
</dbReference>